<comment type="caution">
    <text evidence="1">The sequence shown here is derived from an EMBL/GenBank/DDBJ whole genome shotgun (WGS) entry which is preliminary data.</text>
</comment>
<evidence type="ECO:0000313" key="1">
    <source>
        <dbReference type="EMBL" id="KAF0039878.1"/>
    </source>
</evidence>
<evidence type="ECO:0000313" key="2">
    <source>
        <dbReference type="Proteomes" id="UP000438429"/>
    </source>
</evidence>
<dbReference type="AlphaFoldDB" id="A0A6A4T6E4"/>
<reference evidence="1 2" key="1">
    <citation type="submission" date="2019-06" db="EMBL/GenBank/DDBJ databases">
        <title>Draft genomes of female and male turbot (Scophthalmus maximus).</title>
        <authorList>
            <person name="Xu H."/>
            <person name="Xu X.-W."/>
            <person name="Shao C."/>
            <person name="Chen S."/>
        </authorList>
    </citation>
    <scope>NUCLEOTIDE SEQUENCE [LARGE SCALE GENOMIC DNA]</scope>
    <source>
        <strain evidence="1">Ysfricsl-2016a</strain>
        <tissue evidence="1">Blood</tissue>
    </source>
</reference>
<dbReference type="EMBL" id="VEVO01000007">
    <property type="protein sequence ID" value="KAF0039878.1"/>
    <property type="molecule type" value="Genomic_DNA"/>
</dbReference>
<organism evidence="1 2">
    <name type="scientific">Scophthalmus maximus</name>
    <name type="common">Turbot</name>
    <name type="synonym">Psetta maxima</name>
    <dbReference type="NCBI Taxonomy" id="52904"/>
    <lineage>
        <taxon>Eukaryota</taxon>
        <taxon>Metazoa</taxon>
        <taxon>Chordata</taxon>
        <taxon>Craniata</taxon>
        <taxon>Vertebrata</taxon>
        <taxon>Euteleostomi</taxon>
        <taxon>Actinopterygii</taxon>
        <taxon>Neopterygii</taxon>
        <taxon>Teleostei</taxon>
        <taxon>Neoteleostei</taxon>
        <taxon>Acanthomorphata</taxon>
        <taxon>Carangaria</taxon>
        <taxon>Pleuronectiformes</taxon>
        <taxon>Pleuronectoidei</taxon>
        <taxon>Scophthalmidae</taxon>
        <taxon>Scophthalmus</taxon>
    </lineage>
</organism>
<name>A0A6A4T6E4_SCOMX</name>
<sequence>MQLTSGGGLHNGYIYSSSAPHAIIVKRQSWISIDYEKGSVANGAITQMYSRMQHTIITSFSLSYMSSSYPILSFSRLFSLTVIYRC</sequence>
<protein>
    <submittedName>
        <fullName evidence="1">Uncharacterized protein</fullName>
    </submittedName>
</protein>
<accession>A0A6A4T6E4</accession>
<proteinExistence type="predicted"/>
<dbReference type="Proteomes" id="UP000438429">
    <property type="component" value="Unassembled WGS sequence"/>
</dbReference>
<gene>
    <name evidence="1" type="ORF">F2P81_008113</name>
</gene>